<sequence length="77" mass="7452">MSTEATMMAGRVGGSSDAAIAGGVLGVEGATVIGAAGGDGGGVGGVEEESVELFVWQEVAIVDKVTVIKDKASQALS</sequence>
<name>A0A679BCE0_ORYNI</name>
<dbReference type="AlphaFoldDB" id="A0A679BCE0"/>
<protein>
    <submittedName>
        <fullName evidence="1">Uncharacterized protein</fullName>
    </submittedName>
</protein>
<evidence type="ECO:0000313" key="1">
    <source>
        <dbReference type="EMBL" id="BBF89714.1"/>
    </source>
</evidence>
<organism evidence="1">
    <name type="scientific">Oryza nivara</name>
    <name type="common">Indian wild rice</name>
    <name type="synonym">Oryza sativa f. spontanea</name>
    <dbReference type="NCBI Taxonomy" id="4536"/>
    <lineage>
        <taxon>Eukaryota</taxon>
        <taxon>Viridiplantae</taxon>
        <taxon>Streptophyta</taxon>
        <taxon>Embryophyta</taxon>
        <taxon>Tracheophyta</taxon>
        <taxon>Spermatophyta</taxon>
        <taxon>Magnoliopsida</taxon>
        <taxon>Liliopsida</taxon>
        <taxon>Poales</taxon>
        <taxon>Poaceae</taxon>
        <taxon>BOP clade</taxon>
        <taxon>Oryzoideae</taxon>
        <taxon>Oryzeae</taxon>
        <taxon>Oryzinae</taxon>
        <taxon>Oryza</taxon>
    </lineage>
</organism>
<proteinExistence type="predicted"/>
<gene>
    <name evidence="1" type="primary">BBa0001L01.54</name>
</gene>
<dbReference type="EMBL" id="AP018869">
    <property type="protein sequence ID" value="BBF89714.1"/>
    <property type="molecule type" value="Genomic_DNA"/>
</dbReference>
<reference evidence="1" key="1">
    <citation type="submission" date="2018-08" db="EMBL/GenBank/DDBJ databases">
        <title>Oryza nivara genomic DNA, chromosome 11, BAC clone:BBa0001L01.</title>
        <authorList>
            <person name="Wu J."/>
            <person name="Kanamori H."/>
        </authorList>
    </citation>
    <scope>NUCLEOTIDE SEQUENCE</scope>
    <source>
        <strain evidence="1">W0106</strain>
    </source>
</reference>
<accession>A0A679BCE0</accession>